<feature type="compositionally biased region" description="Basic residues" evidence="1">
    <location>
        <begin position="190"/>
        <end position="202"/>
    </location>
</feature>
<protein>
    <recommendedName>
        <fullName evidence="2">OTU domain-containing protein</fullName>
    </recommendedName>
</protein>
<proteinExistence type="predicted"/>
<dbReference type="EMBL" id="MN738771">
    <property type="protein sequence ID" value="QHS84035.1"/>
    <property type="molecule type" value="Genomic_DNA"/>
</dbReference>
<accession>A0A6C0AXS3</accession>
<organism evidence="3">
    <name type="scientific">viral metagenome</name>
    <dbReference type="NCBI Taxonomy" id="1070528"/>
    <lineage>
        <taxon>unclassified sequences</taxon>
        <taxon>metagenomes</taxon>
        <taxon>organismal metagenomes</taxon>
    </lineage>
</organism>
<evidence type="ECO:0000313" key="3">
    <source>
        <dbReference type="EMBL" id="QHS84035.1"/>
    </source>
</evidence>
<name>A0A6C0AXS3_9ZZZZ</name>
<feature type="compositionally biased region" description="Basic and acidic residues" evidence="1">
    <location>
        <begin position="234"/>
        <end position="250"/>
    </location>
</feature>
<evidence type="ECO:0000256" key="1">
    <source>
        <dbReference type="SAM" id="MobiDB-lite"/>
    </source>
</evidence>
<dbReference type="PROSITE" id="PS50802">
    <property type="entry name" value="OTU"/>
    <property type="match status" value="1"/>
</dbReference>
<dbReference type="InterPro" id="IPR003323">
    <property type="entry name" value="OTU_dom"/>
</dbReference>
<feature type="region of interest" description="Disordered" evidence="1">
    <location>
        <begin position="172"/>
        <end position="250"/>
    </location>
</feature>
<feature type="compositionally biased region" description="Polar residues" evidence="1">
    <location>
        <begin position="172"/>
        <end position="182"/>
    </location>
</feature>
<dbReference type="CDD" id="cd22744">
    <property type="entry name" value="OTU"/>
    <property type="match status" value="1"/>
</dbReference>
<reference evidence="3" key="1">
    <citation type="journal article" date="2020" name="Nature">
        <title>Giant virus diversity and host interactions through global metagenomics.</title>
        <authorList>
            <person name="Schulz F."/>
            <person name="Roux S."/>
            <person name="Paez-Espino D."/>
            <person name="Jungbluth S."/>
            <person name="Walsh D.A."/>
            <person name="Denef V.J."/>
            <person name="McMahon K.D."/>
            <person name="Konstantinidis K.T."/>
            <person name="Eloe-Fadrosh E.A."/>
            <person name="Kyrpides N.C."/>
            <person name="Woyke T."/>
        </authorList>
    </citation>
    <scope>NUCLEOTIDE SEQUENCE</scope>
    <source>
        <strain evidence="3">GVMAG-S-ERX555965-48</strain>
    </source>
</reference>
<dbReference type="Pfam" id="PF02338">
    <property type="entry name" value="OTU"/>
    <property type="match status" value="1"/>
</dbReference>
<feature type="compositionally biased region" description="Low complexity" evidence="1">
    <location>
        <begin position="203"/>
        <end position="212"/>
    </location>
</feature>
<feature type="domain" description="OTU" evidence="2">
    <location>
        <begin position="14"/>
        <end position="170"/>
    </location>
</feature>
<feature type="compositionally biased region" description="Basic residues" evidence="1">
    <location>
        <begin position="213"/>
        <end position="227"/>
    </location>
</feature>
<dbReference type="Gene3D" id="3.90.70.80">
    <property type="match status" value="1"/>
</dbReference>
<sequence length="250" mass="28737">MGEFFSEKDLNTQFSILENKGDGNCLFLAIEQLDKTYNHTILRKNVCKKWSEIKTKNPEYYQIIALSDDFIDDDGRNHDKAVCDEFVWGSLQDVAIISEILKRPIIVYSRVTNTIIKGKRNPNYGKFLKLDTLLPGTIFKDNKSYTTHDPIYLKLTLKKGYGHFEAMEIKNTTSLRPTSSNGSTKSSFKNTRKKKGKKKTKSITKNVSSTSLTKKKSKTTRTTRKYKNTSSTNSEDRELKEAIKRSEIDY</sequence>
<dbReference type="AlphaFoldDB" id="A0A6C0AXS3"/>
<evidence type="ECO:0000259" key="2">
    <source>
        <dbReference type="PROSITE" id="PS50802"/>
    </source>
</evidence>